<proteinExistence type="inferred from homology"/>
<comment type="caution">
    <text evidence="3">The sequence shown here is derived from an EMBL/GenBank/DDBJ whole genome shotgun (WGS) entry which is preliminary data.</text>
</comment>
<dbReference type="Pfam" id="PF02615">
    <property type="entry name" value="Ldh_2"/>
    <property type="match status" value="1"/>
</dbReference>
<dbReference type="InterPro" id="IPR043143">
    <property type="entry name" value="Mal/L-sulf/L-lact_DH-like_NADP"/>
</dbReference>
<dbReference type="AlphaFoldDB" id="A0A4R2B6R7"/>
<name>A0A4R2B6R7_9BACI</name>
<evidence type="ECO:0000313" key="4">
    <source>
        <dbReference type="Proteomes" id="UP000295689"/>
    </source>
</evidence>
<accession>A0A4R2B6R7</accession>
<evidence type="ECO:0000256" key="2">
    <source>
        <dbReference type="ARBA" id="ARBA00023002"/>
    </source>
</evidence>
<sequence>MIAIVMSNTAPLMPPTGGAEKVLGNNPLAIAAPSDGKNPILLDMALSNVALGKSSLQEQRRIHP</sequence>
<comment type="similarity">
    <text evidence="1">Belongs to the LDH2/MDH2 oxidoreductase family.</text>
</comment>
<evidence type="ECO:0000256" key="1">
    <source>
        <dbReference type="ARBA" id="ARBA00006056"/>
    </source>
</evidence>
<gene>
    <name evidence="3" type="ORF">EV146_11313</name>
</gene>
<protein>
    <submittedName>
        <fullName evidence="3">Malate/lactate dehydrogenase-like protein</fullName>
    </submittedName>
</protein>
<dbReference type="Gene3D" id="3.30.1370.60">
    <property type="entry name" value="Hypothetical oxidoreductase yiak, domain 2"/>
    <property type="match status" value="1"/>
</dbReference>
<keyword evidence="4" id="KW-1185">Reference proteome</keyword>
<dbReference type="Proteomes" id="UP000295689">
    <property type="component" value="Unassembled WGS sequence"/>
</dbReference>
<dbReference type="PANTHER" id="PTHR11091">
    <property type="entry name" value="OXIDOREDUCTASE-RELATED"/>
    <property type="match status" value="1"/>
</dbReference>
<dbReference type="InterPro" id="IPR036111">
    <property type="entry name" value="Mal/L-sulfo/L-lacto_DH-like_sf"/>
</dbReference>
<evidence type="ECO:0000313" key="3">
    <source>
        <dbReference type="EMBL" id="TCN21089.1"/>
    </source>
</evidence>
<dbReference type="InterPro" id="IPR003767">
    <property type="entry name" value="Malate/L-lactate_DH-like"/>
</dbReference>
<dbReference type="GO" id="GO:0016491">
    <property type="term" value="F:oxidoreductase activity"/>
    <property type="evidence" value="ECO:0007669"/>
    <property type="project" value="UniProtKB-KW"/>
</dbReference>
<dbReference type="SUPFAM" id="SSF89733">
    <property type="entry name" value="L-sulfolactate dehydrogenase-like"/>
    <property type="match status" value="1"/>
</dbReference>
<dbReference type="PANTHER" id="PTHR11091:SF0">
    <property type="entry name" value="MALATE DEHYDROGENASE"/>
    <property type="match status" value="1"/>
</dbReference>
<organism evidence="3 4">
    <name type="scientific">Mesobacillus foraminis</name>
    <dbReference type="NCBI Taxonomy" id="279826"/>
    <lineage>
        <taxon>Bacteria</taxon>
        <taxon>Bacillati</taxon>
        <taxon>Bacillota</taxon>
        <taxon>Bacilli</taxon>
        <taxon>Bacillales</taxon>
        <taxon>Bacillaceae</taxon>
        <taxon>Mesobacillus</taxon>
    </lineage>
</organism>
<dbReference type="EMBL" id="SLVV01000013">
    <property type="protein sequence ID" value="TCN21089.1"/>
    <property type="molecule type" value="Genomic_DNA"/>
</dbReference>
<reference evidence="3 4" key="1">
    <citation type="journal article" date="2015" name="Stand. Genomic Sci.">
        <title>Genomic Encyclopedia of Bacterial and Archaeal Type Strains, Phase III: the genomes of soil and plant-associated and newly described type strains.</title>
        <authorList>
            <person name="Whitman W.B."/>
            <person name="Woyke T."/>
            <person name="Klenk H.P."/>
            <person name="Zhou Y."/>
            <person name="Lilburn T.G."/>
            <person name="Beck B.J."/>
            <person name="De Vos P."/>
            <person name="Vandamme P."/>
            <person name="Eisen J.A."/>
            <person name="Garrity G."/>
            <person name="Hugenholtz P."/>
            <person name="Kyrpides N.C."/>
        </authorList>
    </citation>
    <scope>NUCLEOTIDE SEQUENCE [LARGE SCALE GENOMIC DNA]</scope>
    <source>
        <strain evidence="3 4">CV53</strain>
    </source>
</reference>
<keyword evidence="2" id="KW-0560">Oxidoreductase</keyword>